<sequence length="417" mass="46857">MPREGLRSPRQAANPVQHELEAQPACMTTEIIAEAEALPRLTELSYAIACDKERNLIFLYKEDAGAALARVFQLDVADPENVRCKELTHELYHRSAKSSHCAQDEQRHLPALNQPCLGSIYLNGRHFLIVWGGARLTATGGIEELSSNLITIDTEAKRWSIEEVRGVPGIARFWACMAVVDRKLFIFDGFDQQDVDLKTDCQHRRLASYSCIEFIETADAKYWQWVDVDVPYPHNVGPSRFEYATPIANGSKILLTPCIKSPLNGGGRFSTVTPADFLWTFDVGQRTFTVLDSIQGRLPKNLSCYHPWCFNSLVPQPDALNPPDILLICSWETTNAGAFIRLPKLYKLVSNDWNDAEMEQLKVDVPLKAALGQATYMSNFIVINERVILLGTSDPQKAFDDMELDVALFIPLNWIGL</sequence>
<dbReference type="EMBL" id="NHYE01001231">
    <property type="protein sequence ID" value="PPQ97528.1"/>
    <property type="molecule type" value="Genomic_DNA"/>
</dbReference>
<proteinExistence type="predicted"/>
<dbReference type="Proteomes" id="UP000284706">
    <property type="component" value="Unassembled WGS sequence"/>
</dbReference>
<name>A0A409Y3G3_9AGAR</name>
<comment type="caution">
    <text evidence="1">The sequence shown here is derived from an EMBL/GenBank/DDBJ whole genome shotgun (WGS) entry which is preliminary data.</text>
</comment>
<protein>
    <submittedName>
        <fullName evidence="1">Uncharacterized protein</fullName>
    </submittedName>
</protein>
<accession>A0A409Y3G3</accession>
<evidence type="ECO:0000313" key="1">
    <source>
        <dbReference type="EMBL" id="PPQ97528.1"/>
    </source>
</evidence>
<dbReference type="SUPFAM" id="SSF117281">
    <property type="entry name" value="Kelch motif"/>
    <property type="match status" value="1"/>
</dbReference>
<dbReference type="InterPro" id="IPR015915">
    <property type="entry name" value="Kelch-typ_b-propeller"/>
</dbReference>
<dbReference type="AlphaFoldDB" id="A0A409Y3G3"/>
<keyword evidence="2" id="KW-1185">Reference proteome</keyword>
<dbReference type="InParanoid" id="A0A409Y3G3"/>
<reference evidence="1 2" key="1">
    <citation type="journal article" date="2018" name="Evol. Lett.">
        <title>Horizontal gene cluster transfer increased hallucinogenic mushroom diversity.</title>
        <authorList>
            <person name="Reynolds H.T."/>
            <person name="Vijayakumar V."/>
            <person name="Gluck-Thaler E."/>
            <person name="Korotkin H.B."/>
            <person name="Matheny P.B."/>
            <person name="Slot J.C."/>
        </authorList>
    </citation>
    <scope>NUCLEOTIDE SEQUENCE [LARGE SCALE GENOMIC DNA]</scope>
    <source>
        <strain evidence="1 2">SRW20</strain>
    </source>
</reference>
<gene>
    <name evidence="1" type="ORF">CVT26_006531</name>
</gene>
<dbReference type="Gene3D" id="2.120.10.80">
    <property type="entry name" value="Kelch-type beta propeller"/>
    <property type="match status" value="1"/>
</dbReference>
<evidence type="ECO:0000313" key="2">
    <source>
        <dbReference type="Proteomes" id="UP000284706"/>
    </source>
</evidence>
<organism evidence="1 2">
    <name type="scientific">Gymnopilus dilepis</name>
    <dbReference type="NCBI Taxonomy" id="231916"/>
    <lineage>
        <taxon>Eukaryota</taxon>
        <taxon>Fungi</taxon>
        <taxon>Dikarya</taxon>
        <taxon>Basidiomycota</taxon>
        <taxon>Agaricomycotina</taxon>
        <taxon>Agaricomycetes</taxon>
        <taxon>Agaricomycetidae</taxon>
        <taxon>Agaricales</taxon>
        <taxon>Agaricineae</taxon>
        <taxon>Hymenogastraceae</taxon>
        <taxon>Gymnopilus</taxon>
    </lineage>
</organism>